<dbReference type="GeneID" id="18920143"/>
<organism evidence="1 2">
    <name type="scientific">Phanerochaete carnosa (strain HHB-10118-sp)</name>
    <name type="common">White-rot fungus</name>
    <name type="synonym">Peniophora carnosa</name>
    <dbReference type="NCBI Taxonomy" id="650164"/>
    <lineage>
        <taxon>Eukaryota</taxon>
        <taxon>Fungi</taxon>
        <taxon>Dikarya</taxon>
        <taxon>Basidiomycota</taxon>
        <taxon>Agaricomycotina</taxon>
        <taxon>Agaricomycetes</taxon>
        <taxon>Polyporales</taxon>
        <taxon>Phanerochaetaceae</taxon>
        <taxon>Phanerochaete</taxon>
    </lineage>
</organism>
<proteinExistence type="predicted"/>
<feature type="non-terminal residue" evidence="1">
    <location>
        <position position="64"/>
    </location>
</feature>
<dbReference type="GO" id="GO:0020037">
    <property type="term" value="F:heme binding"/>
    <property type="evidence" value="ECO:0007669"/>
    <property type="project" value="InterPro"/>
</dbReference>
<accession>K5WG11</accession>
<feature type="non-terminal residue" evidence="1">
    <location>
        <position position="1"/>
    </location>
</feature>
<name>K5WG11_PHACS</name>
<dbReference type="GO" id="GO:0004497">
    <property type="term" value="F:monooxygenase activity"/>
    <property type="evidence" value="ECO:0007669"/>
    <property type="project" value="InterPro"/>
</dbReference>
<protein>
    <submittedName>
        <fullName evidence="1">Uncharacterized protein</fullName>
    </submittedName>
</protein>
<evidence type="ECO:0000313" key="1">
    <source>
        <dbReference type="EMBL" id="EKM49142.1"/>
    </source>
</evidence>
<dbReference type="InParanoid" id="K5WG11"/>
<dbReference type="HOGENOM" id="CLU_180933_0_0_1"/>
<dbReference type="GO" id="GO:0016705">
    <property type="term" value="F:oxidoreductase activity, acting on paired donors, with incorporation or reduction of molecular oxygen"/>
    <property type="evidence" value="ECO:0007669"/>
    <property type="project" value="InterPro"/>
</dbReference>
<sequence>LRIIYGVEVESENDPNIALVEEGVRILSVLSNAGAYLVDAFPILQYVPAWFPGAQFKRDAAKWR</sequence>
<dbReference type="KEGG" id="pco:PHACADRAFT_60089"/>
<dbReference type="InterPro" id="IPR036396">
    <property type="entry name" value="Cyt_P450_sf"/>
</dbReference>
<reference evidence="1 2" key="1">
    <citation type="journal article" date="2012" name="BMC Genomics">
        <title>Comparative genomics of the white-rot fungi, Phanerochaete carnosa and P. chrysosporium, to elucidate the genetic basis of the distinct wood types they colonize.</title>
        <authorList>
            <person name="Suzuki H."/>
            <person name="MacDonald J."/>
            <person name="Syed K."/>
            <person name="Salamov A."/>
            <person name="Hori C."/>
            <person name="Aerts A."/>
            <person name="Henrissat B."/>
            <person name="Wiebenga A."/>
            <person name="vanKuyk P.A."/>
            <person name="Barry K."/>
            <person name="Lindquist E."/>
            <person name="LaButti K."/>
            <person name="Lapidus A."/>
            <person name="Lucas S."/>
            <person name="Coutinho P."/>
            <person name="Gong Y."/>
            <person name="Samejima M."/>
            <person name="Mahadevan R."/>
            <person name="Abou-Zaid M."/>
            <person name="de Vries R.P."/>
            <person name="Igarashi K."/>
            <person name="Yadav J.S."/>
            <person name="Grigoriev I.V."/>
            <person name="Master E.R."/>
        </authorList>
    </citation>
    <scope>NUCLEOTIDE SEQUENCE [LARGE SCALE GENOMIC DNA]</scope>
    <source>
        <strain evidence="1 2">HHB-10118-sp</strain>
    </source>
</reference>
<dbReference type="Proteomes" id="UP000008370">
    <property type="component" value="Unassembled WGS sequence"/>
</dbReference>
<dbReference type="Gene3D" id="1.10.630.10">
    <property type="entry name" value="Cytochrome P450"/>
    <property type="match status" value="1"/>
</dbReference>
<dbReference type="EMBL" id="JH930534">
    <property type="protein sequence ID" value="EKM49142.1"/>
    <property type="molecule type" value="Genomic_DNA"/>
</dbReference>
<dbReference type="RefSeq" id="XP_007402310.1">
    <property type="nucleotide sequence ID" value="XM_007402248.1"/>
</dbReference>
<keyword evidence="2" id="KW-1185">Reference proteome</keyword>
<dbReference type="AlphaFoldDB" id="K5WG11"/>
<gene>
    <name evidence="1" type="ORF">PHACADRAFT_60089</name>
</gene>
<evidence type="ECO:0000313" key="2">
    <source>
        <dbReference type="Proteomes" id="UP000008370"/>
    </source>
</evidence>
<dbReference type="GO" id="GO:0005506">
    <property type="term" value="F:iron ion binding"/>
    <property type="evidence" value="ECO:0007669"/>
    <property type="project" value="InterPro"/>
</dbReference>
<dbReference type="OrthoDB" id="1055148at2759"/>